<protein>
    <recommendedName>
        <fullName evidence="6">DAPG hydrolase PhiG domain-containing protein</fullName>
    </recommendedName>
</protein>
<proteinExistence type="inferred from homology"/>
<sequence>MELPAPRPVLWPLRPTESAQVSTSPDGGQTVVTIRHAPLDQVTPEMLAWWYGHVPGTMRYAGATWPRYLVWHPLDHISYELTTPGHVVAPGARLHIKEALGRDPEKLIDLQVAVETVDQQVAIISKRVLGTSIVRLENEFEPYHGGSRYTTRLTLGDSTLLGSLVFNSVAHNRAFPAPKLAAWIRHHIEEIGNLENFLPDLVRHRADHEP</sequence>
<keyword evidence="2" id="KW-0479">Metal-binding</keyword>
<dbReference type="EMBL" id="SJKB01000007">
    <property type="protein sequence ID" value="TCC59409.1"/>
    <property type="molecule type" value="Genomic_DNA"/>
</dbReference>
<evidence type="ECO:0000313" key="7">
    <source>
        <dbReference type="EMBL" id="TCC59409.1"/>
    </source>
</evidence>
<keyword evidence="4" id="KW-0862">Zinc</keyword>
<dbReference type="RefSeq" id="WP_131359698.1">
    <property type="nucleotide sequence ID" value="NZ_SJKB01000007.1"/>
</dbReference>
<accession>A0A4R0KH60</accession>
<comment type="caution">
    <text evidence="7">The sequence shown here is derived from an EMBL/GenBank/DDBJ whole genome shotgun (WGS) entry which is preliminary data.</text>
</comment>
<dbReference type="GO" id="GO:0016787">
    <property type="term" value="F:hydrolase activity"/>
    <property type="evidence" value="ECO:0007669"/>
    <property type="project" value="UniProtKB-KW"/>
</dbReference>
<comment type="cofactor">
    <cofactor evidence="1">
        <name>Zn(2+)</name>
        <dbReference type="ChEBI" id="CHEBI:29105"/>
    </cofactor>
</comment>
<evidence type="ECO:0000313" key="8">
    <source>
        <dbReference type="Proteomes" id="UP000291144"/>
    </source>
</evidence>
<comment type="similarity">
    <text evidence="5">Belongs to the DAPG/phloretin hydrolase family.</text>
</comment>
<name>A0A4R0KH60_9ACTN</name>
<dbReference type="GO" id="GO:0046872">
    <property type="term" value="F:metal ion binding"/>
    <property type="evidence" value="ECO:0007669"/>
    <property type="project" value="UniProtKB-KW"/>
</dbReference>
<dbReference type="Proteomes" id="UP000291144">
    <property type="component" value="Unassembled WGS sequence"/>
</dbReference>
<evidence type="ECO:0000256" key="5">
    <source>
        <dbReference type="ARBA" id="ARBA00023459"/>
    </source>
</evidence>
<reference evidence="7 8" key="1">
    <citation type="submission" date="2019-02" db="EMBL/GenBank/DDBJ databases">
        <title>Kribbella capetownensis sp. nov. and Kribbella speibonae sp. nov., isolated from soil.</title>
        <authorList>
            <person name="Curtis S.M."/>
            <person name="Norton I."/>
            <person name="Everest G.J."/>
            <person name="Meyers P.R."/>
        </authorList>
    </citation>
    <scope>NUCLEOTIDE SEQUENCE [LARGE SCALE GENOMIC DNA]</scope>
    <source>
        <strain evidence="7 8">NRRL B-24813</strain>
    </source>
</reference>
<feature type="domain" description="DAPG hydrolase PhiG" evidence="6">
    <location>
        <begin position="25"/>
        <end position="201"/>
    </location>
</feature>
<dbReference type="OrthoDB" id="2052122at2"/>
<evidence type="ECO:0000259" key="6">
    <source>
        <dbReference type="Pfam" id="PF18089"/>
    </source>
</evidence>
<keyword evidence="8" id="KW-1185">Reference proteome</keyword>
<dbReference type="InterPro" id="IPR041526">
    <property type="entry name" value="DAPG_hydrolase"/>
</dbReference>
<keyword evidence="3" id="KW-0378">Hydrolase</keyword>
<gene>
    <name evidence="7" type="ORF">E0H73_22440</name>
</gene>
<evidence type="ECO:0000256" key="2">
    <source>
        <dbReference type="ARBA" id="ARBA00022723"/>
    </source>
</evidence>
<organism evidence="7 8">
    <name type="scientific">Kribbella pittospori</name>
    <dbReference type="NCBI Taxonomy" id="722689"/>
    <lineage>
        <taxon>Bacteria</taxon>
        <taxon>Bacillati</taxon>
        <taxon>Actinomycetota</taxon>
        <taxon>Actinomycetes</taxon>
        <taxon>Propionibacteriales</taxon>
        <taxon>Kribbellaceae</taxon>
        <taxon>Kribbella</taxon>
    </lineage>
</organism>
<evidence type="ECO:0000256" key="4">
    <source>
        <dbReference type="ARBA" id="ARBA00022833"/>
    </source>
</evidence>
<dbReference type="AlphaFoldDB" id="A0A4R0KH60"/>
<evidence type="ECO:0000256" key="3">
    <source>
        <dbReference type="ARBA" id="ARBA00022801"/>
    </source>
</evidence>
<dbReference type="Pfam" id="PF18089">
    <property type="entry name" value="DAPG_hydrolase"/>
    <property type="match status" value="1"/>
</dbReference>
<evidence type="ECO:0000256" key="1">
    <source>
        <dbReference type="ARBA" id="ARBA00001947"/>
    </source>
</evidence>